<keyword evidence="5" id="KW-1133">Transmembrane helix</keyword>
<name>A0A4V1L4Y9_9BACT</name>
<proteinExistence type="inferred from homology"/>
<dbReference type="PANTHER" id="PTHR43531">
    <property type="entry name" value="PROTEIN ICFG"/>
    <property type="match status" value="1"/>
</dbReference>
<feature type="transmembrane region" description="Helical" evidence="5">
    <location>
        <begin position="121"/>
        <end position="142"/>
    </location>
</feature>
<dbReference type="SMART" id="SM00283">
    <property type="entry name" value="MA"/>
    <property type="match status" value="1"/>
</dbReference>
<comment type="caution">
    <text evidence="7">The sequence shown here is derived from an EMBL/GenBank/DDBJ whole genome shotgun (WGS) entry which is preliminary data.</text>
</comment>
<accession>A0A4V1L4Y9</accession>
<evidence type="ECO:0000256" key="4">
    <source>
        <dbReference type="SAM" id="MobiDB-lite"/>
    </source>
</evidence>
<dbReference type="Gene3D" id="1.10.287.950">
    <property type="entry name" value="Methyl-accepting chemotaxis protein"/>
    <property type="match status" value="1"/>
</dbReference>
<dbReference type="AlphaFoldDB" id="A0A4V1L4Y9"/>
<dbReference type="GO" id="GO:0004888">
    <property type="term" value="F:transmembrane signaling receptor activity"/>
    <property type="evidence" value="ECO:0007669"/>
    <property type="project" value="TreeGrafter"/>
</dbReference>
<feature type="compositionally biased region" description="Low complexity" evidence="4">
    <location>
        <begin position="374"/>
        <end position="392"/>
    </location>
</feature>
<evidence type="ECO:0000256" key="2">
    <source>
        <dbReference type="ARBA" id="ARBA00029447"/>
    </source>
</evidence>
<evidence type="ECO:0000256" key="5">
    <source>
        <dbReference type="SAM" id="Phobius"/>
    </source>
</evidence>
<feature type="domain" description="Methyl-accepting transducer" evidence="6">
    <location>
        <begin position="159"/>
        <end position="388"/>
    </location>
</feature>
<keyword evidence="3" id="KW-0807">Transducer</keyword>
<comment type="similarity">
    <text evidence="2">Belongs to the methyl-accepting chemotaxis (MCP) protein family.</text>
</comment>
<dbReference type="PANTHER" id="PTHR43531:SF14">
    <property type="entry name" value="METHYL-ACCEPTING CHEMOTAXIS PROTEIN I-RELATED"/>
    <property type="match status" value="1"/>
</dbReference>
<organism evidence="7 8">
    <name type="scientific">Granulicella sibirica</name>
    <dbReference type="NCBI Taxonomy" id="2479048"/>
    <lineage>
        <taxon>Bacteria</taxon>
        <taxon>Pseudomonadati</taxon>
        <taxon>Acidobacteriota</taxon>
        <taxon>Terriglobia</taxon>
        <taxon>Terriglobales</taxon>
        <taxon>Acidobacteriaceae</taxon>
        <taxon>Granulicella</taxon>
    </lineage>
</organism>
<reference evidence="7 8" key="1">
    <citation type="submission" date="2018-11" db="EMBL/GenBank/DDBJ databases">
        <authorList>
            <person name="Mardanov A.V."/>
            <person name="Ravin N.V."/>
            <person name="Dedysh S.N."/>
        </authorList>
    </citation>
    <scope>NUCLEOTIDE SEQUENCE [LARGE SCALE GENOMIC DNA]</scope>
    <source>
        <strain evidence="7 8">AF10</strain>
    </source>
</reference>
<dbReference type="GO" id="GO:0007165">
    <property type="term" value="P:signal transduction"/>
    <property type="evidence" value="ECO:0007669"/>
    <property type="project" value="UniProtKB-KW"/>
</dbReference>
<keyword evidence="1" id="KW-0488">Methylation</keyword>
<keyword evidence="5" id="KW-0472">Membrane</keyword>
<reference evidence="8" key="2">
    <citation type="submission" date="2019-02" db="EMBL/GenBank/DDBJ databases">
        <title>Granulicella sibirica sp. nov., a psychrotolerant acidobacterium isolated from an organic soil layer in forested tundra, West Siberia.</title>
        <authorList>
            <person name="Oshkin I.Y."/>
            <person name="Kulichevskaya I.S."/>
            <person name="Rijpstra W.I.C."/>
            <person name="Sinninghe Damste J.S."/>
            <person name="Rakitin A.L."/>
            <person name="Ravin N.V."/>
            <person name="Dedysh S.N."/>
        </authorList>
    </citation>
    <scope>NUCLEOTIDE SEQUENCE [LARGE SCALE GENOMIC DNA]</scope>
    <source>
        <strain evidence="8">AF10</strain>
    </source>
</reference>
<dbReference type="GO" id="GO:0005886">
    <property type="term" value="C:plasma membrane"/>
    <property type="evidence" value="ECO:0007669"/>
    <property type="project" value="TreeGrafter"/>
</dbReference>
<dbReference type="InterPro" id="IPR051310">
    <property type="entry name" value="MCP_chemotaxis"/>
</dbReference>
<dbReference type="InterPro" id="IPR004089">
    <property type="entry name" value="MCPsignal_dom"/>
</dbReference>
<feature type="region of interest" description="Disordered" evidence="4">
    <location>
        <begin position="371"/>
        <end position="392"/>
    </location>
</feature>
<dbReference type="SUPFAM" id="SSF58104">
    <property type="entry name" value="Methyl-accepting chemotaxis protein (MCP) signaling domain"/>
    <property type="match status" value="1"/>
</dbReference>
<evidence type="ECO:0000259" key="6">
    <source>
        <dbReference type="PROSITE" id="PS50111"/>
    </source>
</evidence>
<dbReference type="GO" id="GO:0006935">
    <property type="term" value="P:chemotaxis"/>
    <property type="evidence" value="ECO:0007669"/>
    <property type="project" value="TreeGrafter"/>
</dbReference>
<keyword evidence="8" id="KW-1185">Reference proteome</keyword>
<sequence>MVSRTLLKDQDKVEEYNSQFHDDVAKRQEILKEYISVSTSEKAKGLLQELIDSYDARVQAHEALYRLAKAGDGVGAGALQASTLTEMAKATGIKVQELKQIATGQVAEIAASNQSTVASSVWLVLVLIILSACIGGLVIHIVRGINEALTQTVVELSEGAEQIAAASSQVSASSQSLAQGASEQAASLEETSASAEEINSMAHKNTENSTHMTKLVGDSASEFVKANRQLAEMMTAMNGINESGGKIAKIIKIIDEIAFQTNILALNAAVEAARAGEAGMGFAVVADEVRSLAQRSAQAAKDTATLIEDSVTKAEAGKTKLGGVVASIQRISGEFASLGTLVDEVSHGSKEQSTGIDQIGKALSQMEKVTQTTAANSEESAAAAEELNAQSESMKELTGRLNGMVGARMSSSINPVIYRTESRSRANSPAKRAPALSGHLAAKLSPAKTKLKPSSSKEFPLESNFSSF</sequence>
<evidence type="ECO:0000256" key="3">
    <source>
        <dbReference type="PROSITE-ProRule" id="PRU00284"/>
    </source>
</evidence>
<dbReference type="PROSITE" id="PS50111">
    <property type="entry name" value="CHEMOTAXIS_TRANSDUC_2"/>
    <property type="match status" value="1"/>
</dbReference>
<dbReference type="Pfam" id="PF00015">
    <property type="entry name" value="MCPsignal"/>
    <property type="match status" value="1"/>
</dbReference>
<dbReference type="Proteomes" id="UP000289437">
    <property type="component" value="Unassembled WGS sequence"/>
</dbReference>
<evidence type="ECO:0000313" key="8">
    <source>
        <dbReference type="Proteomes" id="UP000289437"/>
    </source>
</evidence>
<feature type="compositionally biased region" description="Polar residues" evidence="4">
    <location>
        <begin position="452"/>
        <end position="468"/>
    </location>
</feature>
<protein>
    <submittedName>
        <fullName evidence="7">Methyl-accepting chemotaxis protein</fullName>
    </submittedName>
</protein>
<evidence type="ECO:0000313" key="7">
    <source>
        <dbReference type="EMBL" id="RXH53924.1"/>
    </source>
</evidence>
<gene>
    <name evidence="7" type="ORF">GRAN_4893</name>
</gene>
<dbReference type="EMBL" id="RDSM01000006">
    <property type="protein sequence ID" value="RXH53924.1"/>
    <property type="molecule type" value="Genomic_DNA"/>
</dbReference>
<keyword evidence="5" id="KW-0812">Transmembrane</keyword>
<evidence type="ECO:0000256" key="1">
    <source>
        <dbReference type="ARBA" id="ARBA00022481"/>
    </source>
</evidence>
<feature type="region of interest" description="Disordered" evidence="4">
    <location>
        <begin position="419"/>
        <end position="468"/>
    </location>
</feature>